<reference evidence="1 2" key="1">
    <citation type="submission" date="2019-08" db="EMBL/GenBank/DDBJ databases">
        <title>Whole genome of Aphis craccivora.</title>
        <authorList>
            <person name="Voronova N.V."/>
            <person name="Shulinski R.S."/>
            <person name="Bandarenka Y.V."/>
            <person name="Zhorov D.G."/>
            <person name="Warner D."/>
        </authorList>
    </citation>
    <scope>NUCLEOTIDE SEQUENCE [LARGE SCALE GENOMIC DNA]</scope>
    <source>
        <strain evidence="1">180601</strain>
        <tissue evidence="1">Whole Body</tissue>
    </source>
</reference>
<evidence type="ECO:0000313" key="1">
    <source>
        <dbReference type="EMBL" id="KAF0730382.1"/>
    </source>
</evidence>
<dbReference type="PANTHER" id="PTHR33053">
    <property type="entry name" value="PROTEIN, PUTATIVE-RELATED"/>
    <property type="match status" value="1"/>
</dbReference>
<dbReference type="OrthoDB" id="10062362at2759"/>
<proteinExistence type="predicted"/>
<accession>A0A6G0WSH6</accession>
<gene>
    <name evidence="1" type="ORF">FWK35_00030189</name>
</gene>
<keyword evidence="2" id="KW-1185">Reference proteome</keyword>
<dbReference type="EMBL" id="VUJU01008468">
    <property type="protein sequence ID" value="KAF0730382.1"/>
    <property type="molecule type" value="Genomic_DNA"/>
</dbReference>
<protein>
    <submittedName>
        <fullName evidence="1">Uncharacterized protein</fullName>
    </submittedName>
</protein>
<comment type="caution">
    <text evidence="1">The sequence shown here is derived from an EMBL/GenBank/DDBJ whole genome shotgun (WGS) entry which is preliminary data.</text>
</comment>
<name>A0A6G0WSH6_APHCR</name>
<dbReference type="AlphaFoldDB" id="A0A6G0WSH6"/>
<evidence type="ECO:0000313" key="2">
    <source>
        <dbReference type="Proteomes" id="UP000478052"/>
    </source>
</evidence>
<sequence>MSSIMSSNRTKRRRIREELIDSVLYELEPNHINENCAEKNTAFIQYENTTVPIHFKLDNVLEASIVNDNDNCYDNQLLTVFTDLCSEVKLMGNMPKNARTILKTRTIQHAQNLKVVNPGFYHHFGLSAAIKQYFHNYTEIADIDIIKVVIGIDGLPLFKSSCSQFWPILGYIRPLKNVVLYGRHLMSFNVHGLIHISDDYKQFGPLDNIAAFPFENYLKQLKRMALTSNEQTSIEVKISDKNLINCEELKHKHTDGPLLENIEGSQYKKSVDKKILDYQKVLKILYKVPYELF</sequence>
<dbReference type="Proteomes" id="UP000478052">
    <property type="component" value="Unassembled WGS sequence"/>
</dbReference>
<organism evidence="1 2">
    <name type="scientific">Aphis craccivora</name>
    <name type="common">Cowpea aphid</name>
    <dbReference type="NCBI Taxonomy" id="307492"/>
    <lineage>
        <taxon>Eukaryota</taxon>
        <taxon>Metazoa</taxon>
        <taxon>Ecdysozoa</taxon>
        <taxon>Arthropoda</taxon>
        <taxon>Hexapoda</taxon>
        <taxon>Insecta</taxon>
        <taxon>Pterygota</taxon>
        <taxon>Neoptera</taxon>
        <taxon>Paraneoptera</taxon>
        <taxon>Hemiptera</taxon>
        <taxon>Sternorrhyncha</taxon>
        <taxon>Aphidomorpha</taxon>
        <taxon>Aphidoidea</taxon>
        <taxon>Aphididae</taxon>
        <taxon>Aphidini</taxon>
        <taxon>Aphis</taxon>
        <taxon>Aphis</taxon>
    </lineage>
</organism>
<dbReference type="PANTHER" id="PTHR33053:SF9">
    <property type="entry name" value="AGAP000105-PA"/>
    <property type="match status" value="1"/>
</dbReference>